<protein>
    <submittedName>
        <fullName evidence="2">Hint domain-containing protein</fullName>
    </submittedName>
</protein>
<proteinExistence type="predicted"/>
<dbReference type="Pfam" id="PF13403">
    <property type="entry name" value="Hint_2"/>
    <property type="match status" value="1"/>
</dbReference>
<gene>
    <name evidence="2" type="ORF">SAMN02982917_5479</name>
</gene>
<accession>A0A1X7HB55</accession>
<evidence type="ECO:0000313" key="2">
    <source>
        <dbReference type="EMBL" id="SMF83156.1"/>
    </source>
</evidence>
<dbReference type="InterPro" id="IPR036844">
    <property type="entry name" value="Hint_dom_sf"/>
</dbReference>
<dbReference type="STRING" id="286727.SAMN02982917_5479"/>
<sequence length="204" mass="22753">MTPLPTPTCILRGTYVRSMFGDVPVESLKIGDMIKSSVTGEFRPIRWIGQRLLAGSSFDTEHLRKVHLPVRIARDAIAQGLPSRDLYISPGHALLIGEYGVSARLLINGSSIRQVDAMEEIEYFHIELDSHDGMYAEGLPVETYLEADNRQAYDNAAEYEALYPGDDPRVQEPCVKIDIPLAALEQIRTNVNKRAEQIESVEVA</sequence>
<dbReference type="InterPro" id="IPR028992">
    <property type="entry name" value="Hedgehog/Intein_dom"/>
</dbReference>
<organism evidence="2 3">
    <name type="scientific">Azospirillum oryzae</name>
    <dbReference type="NCBI Taxonomy" id="286727"/>
    <lineage>
        <taxon>Bacteria</taxon>
        <taxon>Pseudomonadati</taxon>
        <taxon>Pseudomonadota</taxon>
        <taxon>Alphaproteobacteria</taxon>
        <taxon>Rhodospirillales</taxon>
        <taxon>Azospirillaceae</taxon>
        <taxon>Azospirillum</taxon>
    </lineage>
</organism>
<dbReference type="OrthoDB" id="6305173at2"/>
<evidence type="ECO:0000313" key="3">
    <source>
        <dbReference type="Proteomes" id="UP000192936"/>
    </source>
</evidence>
<reference evidence="2 3" key="1">
    <citation type="submission" date="2017-04" db="EMBL/GenBank/DDBJ databases">
        <authorList>
            <person name="Afonso C.L."/>
            <person name="Miller P.J."/>
            <person name="Scott M.A."/>
            <person name="Spackman E."/>
            <person name="Goraichik I."/>
            <person name="Dimitrov K.M."/>
            <person name="Suarez D.L."/>
            <person name="Swayne D.E."/>
        </authorList>
    </citation>
    <scope>NUCLEOTIDE SEQUENCE [LARGE SCALE GENOMIC DNA]</scope>
    <source>
        <strain evidence="2 3">A2P</strain>
    </source>
</reference>
<evidence type="ECO:0000259" key="1">
    <source>
        <dbReference type="Pfam" id="PF13403"/>
    </source>
</evidence>
<dbReference type="AlphaFoldDB" id="A0A1X7HB55"/>
<dbReference type="EMBL" id="FXAK01000007">
    <property type="protein sequence ID" value="SMF83156.1"/>
    <property type="molecule type" value="Genomic_DNA"/>
</dbReference>
<dbReference type="Proteomes" id="UP000192936">
    <property type="component" value="Unassembled WGS sequence"/>
</dbReference>
<name>A0A1X7HB55_9PROT</name>
<dbReference type="SUPFAM" id="SSF51294">
    <property type="entry name" value="Hedgehog/intein (Hint) domain"/>
    <property type="match status" value="1"/>
</dbReference>
<dbReference type="RefSeq" id="WP_085090228.1">
    <property type="nucleotide sequence ID" value="NZ_FXAK01000007.1"/>
</dbReference>
<feature type="domain" description="Hedgehog/Intein (Hint)" evidence="1">
    <location>
        <begin position="8"/>
        <end position="147"/>
    </location>
</feature>